<dbReference type="EMBL" id="CM023481">
    <property type="protein sequence ID" value="KAH6944441.1"/>
    <property type="molecule type" value="Genomic_DNA"/>
</dbReference>
<keyword evidence="2" id="KW-1185">Reference proteome</keyword>
<evidence type="ECO:0000313" key="1">
    <source>
        <dbReference type="EMBL" id="KAH6944441.1"/>
    </source>
</evidence>
<organism evidence="1 2">
    <name type="scientific">Hyalomma asiaticum</name>
    <name type="common">Tick</name>
    <dbReference type="NCBI Taxonomy" id="266040"/>
    <lineage>
        <taxon>Eukaryota</taxon>
        <taxon>Metazoa</taxon>
        <taxon>Ecdysozoa</taxon>
        <taxon>Arthropoda</taxon>
        <taxon>Chelicerata</taxon>
        <taxon>Arachnida</taxon>
        <taxon>Acari</taxon>
        <taxon>Parasitiformes</taxon>
        <taxon>Ixodida</taxon>
        <taxon>Ixodoidea</taxon>
        <taxon>Ixodidae</taxon>
        <taxon>Hyalomminae</taxon>
        <taxon>Hyalomma</taxon>
    </lineage>
</organism>
<comment type="caution">
    <text evidence="1">The sequence shown here is derived from an EMBL/GenBank/DDBJ whole genome shotgun (WGS) entry which is preliminary data.</text>
</comment>
<protein>
    <submittedName>
        <fullName evidence="1">Uncharacterized protein</fullName>
    </submittedName>
</protein>
<dbReference type="Proteomes" id="UP000821845">
    <property type="component" value="Chromosome 1"/>
</dbReference>
<proteinExistence type="predicted"/>
<gene>
    <name evidence="1" type="ORF">HPB50_003151</name>
</gene>
<evidence type="ECO:0000313" key="2">
    <source>
        <dbReference type="Proteomes" id="UP000821845"/>
    </source>
</evidence>
<reference evidence="1" key="1">
    <citation type="submission" date="2020-05" db="EMBL/GenBank/DDBJ databases">
        <title>Large-scale comparative analyses of tick genomes elucidate their genetic diversity and vector capacities.</title>
        <authorList>
            <person name="Jia N."/>
            <person name="Wang J."/>
            <person name="Shi W."/>
            <person name="Du L."/>
            <person name="Sun Y."/>
            <person name="Zhan W."/>
            <person name="Jiang J."/>
            <person name="Wang Q."/>
            <person name="Zhang B."/>
            <person name="Ji P."/>
            <person name="Sakyi L.B."/>
            <person name="Cui X."/>
            <person name="Yuan T."/>
            <person name="Jiang B."/>
            <person name="Yang W."/>
            <person name="Lam T.T.-Y."/>
            <person name="Chang Q."/>
            <person name="Ding S."/>
            <person name="Wang X."/>
            <person name="Zhu J."/>
            <person name="Ruan X."/>
            <person name="Zhao L."/>
            <person name="Wei J."/>
            <person name="Que T."/>
            <person name="Du C."/>
            <person name="Cheng J."/>
            <person name="Dai P."/>
            <person name="Han X."/>
            <person name="Huang E."/>
            <person name="Gao Y."/>
            <person name="Liu J."/>
            <person name="Shao H."/>
            <person name="Ye R."/>
            <person name="Li L."/>
            <person name="Wei W."/>
            <person name="Wang X."/>
            <person name="Wang C."/>
            <person name="Yang T."/>
            <person name="Huo Q."/>
            <person name="Li W."/>
            <person name="Guo W."/>
            <person name="Chen H."/>
            <person name="Zhou L."/>
            <person name="Ni X."/>
            <person name="Tian J."/>
            <person name="Zhou Y."/>
            <person name="Sheng Y."/>
            <person name="Liu T."/>
            <person name="Pan Y."/>
            <person name="Xia L."/>
            <person name="Li J."/>
            <person name="Zhao F."/>
            <person name="Cao W."/>
        </authorList>
    </citation>
    <scope>NUCLEOTIDE SEQUENCE</scope>
    <source>
        <strain evidence="1">Hyas-2018</strain>
    </source>
</reference>
<sequence length="279" mass="31641">MAVLPPSHVLLCAALLLALRVCVVSGRPVHPRRPFFVYNPNNTDLIEGDIIPPKQKKQRFTTYTVVHDRALTWPDGVVFYKYETDTETDTDMLFDEDTKEVINEAIHLIQNKTCIRFEAHTDQENYVSIAYRQGRCASNVGMQGGEQTVALDPSLCMGLGQVAHEFLHALGFFHEHSRPDRDEYVDVVWNNIVEAANESFWLKSETEADTLGEPYDYESVMHYPHNAFSKPGVGSTLLPKVPEVQPETLGKAYRENFLTDTDIKKLNVLYTCGKEFVEA</sequence>
<name>A0ACB7TDY4_HYAAI</name>
<accession>A0ACB7TDY4</accession>